<comment type="caution">
    <text evidence="2">The sequence shown here is derived from an EMBL/GenBank/DDBJ whole genome shotgun (WGS) entry which is preliminary data.</text>
</comment>
<evidence type="ECO:0000313" key="2">
    <source>
        <dbReference type="EMBL" id="GAI37799.1"/>
    </source>
</evidence>
<evidence type="ECO:0000256" key="1">
    <source>
        <dbReference type="SAM" id="Phobius"/>
    </source>
</evidence>
<feature type="transmembrane region" description="Helical" evidence="1">
    <location>
        <begin position="20"/>
        <end position="39"/>
    </location>
</feature>
<dbReference type="AlphaFoldDB" id="X1Q3H9"/>
<keyword evidence="1" id="KW-0812">Transmembrane</keyword>
<keyword evidence="1" id="KW-0472">Membrane</keyword>
<reference evidence="2" key="1">
    <citation type="journal article" date="2014" name="Front. Microbiol.">
        <title>High frequency of phylogenetically diverse reductive dehalogenase-homologous genes in deep subseafloor sedimentary metagenomes.</title>
        <authorList>
            <person name="Kawai M."/>
            <person name="Futagami T."/>
            <person name="Toyoda A."/>
            <person name="Takaki Y."/>
            <person name="Nishi S."/>
            <person name="Hori S."/>
            <person name="Arai W."/>
            <person name="Tsubouchi T."/>
            <person name="Morono Y."/>
            <person name="Uchiyama I."/>
            <person name="Ito T."/>
            <person name="Fujiyama A."/>
            <person name="Inagaki F."/>
            <person name="Takami H."/>
        </authorList>
    </citation>
    <scope>NUCLEOTIDE SEQUENCE</scope>
    <source>
        <strain evidence="2">Expedition CK06-06</strain>
    </source>
</reference>
<accession>X1Q3H9</accession>
<organism evidence="2">
    <name type="scientific">marine sediment metagenome</name>
    <dbReference type="NCBI Taxonomy" id="412755"/>
    <lineage>
        <taxon>unclassified sequences</taxon>
        <taxon>metagenomes</taxon>
        <taxon>ecological metagenomes</taxon>
    </lineage>
</organism>
<name>X1Q3H9_9ZZZZ</name>
<keyword evidence="1" id="KW-1133">Transmembrane helix</keyword>
<protein>
    <submittedName>
        <fullName evidence="2">Uncharacterized protein</fullName>
    </submittedName>
</protein>
<sequence>MSVKPLSVPWLIRLFWDEVVTLLVCISLDLIEYIFPLLMMPVAGDLVDIVGLSFCIYFFNWIGLISVLELIPGFDVLPIFTVTWLTWYILKKRQTRMKQDDELEGWR</sequence>
<feature type="transmembrane region" description="Helical" evidence="1">
    <location>
        <begin position="46"/>
        <end position="64"/>
    </location>
</feature>
<gene>
    <name evidence="2" type="ORF">S06H3_47901</name>
</gene>
<proteinExistence type="predicted"/>
<feature type="transmembrane region" description="Helical" evidence="1">
    <location>
        <begin position="70"/>
        <end position="90"/>
    </location>
</feature>
<dbReference type="EMBL" id="BARV01030127">
    <property type="protein sequence ID" value="GAI37799.1"/>
    <property type="molecule type" value="Genomic_DNA"/>
</dbReference>